<dbReference type="Pfam" id="PF03144">
    <property type="entry name" value="GTP_EFTU_D2"/>
    <property type="match status" value="1"/>
</dbReference>
<evidence type="ECO:0000256" key="5">
    <source>
        <dbReference type="ARBA" id="ARBA00022741"/>
    </source>
</evidence>
<comment type="function">
    <text evidence="7">Promotes degradation of target mRNA species. Plays a role in the regulation of circadian mRNA stability. Binds GTP and has GTPase activity.</text>
</comment>
<dbReference type="SUPFAM" id="SSF50465">
    <property type="entry name" value="EF-Tu/eEF-1alpha/eIF2-gamma C-terminal domain"/>
    <property type="match status" value="1"/>
</dbReference>
<evidence type="ECO:0000256" key="8">
    <source>
        <dbReference type="SAM" id="MobiDB-lite"/>
    </source>
</evidence>
<dbReference type="FunFam" id="2.40.30.10:FF:000014">
    <property type="entry name" value="Probable GTP-binding protein 1"/>
    <property type="match status" value="1"/>
</dbReference>
<dbReference type="FunFam" id="2.40.30.10:FF:000028">
    <property type="entry name" value="GTP-binding protein 1,-like"/>
    <property type="match status" value="1"/>
</dbReference>
<dbReference type="PANTHER" id="PTHR43721">
    <property type="entry name" value="ELONGATION FACTOR TU-RELATED"/>
    <property type="match status" value="1"/>
</dbReference>
<dbReference type="CDD" id="cd04165">
    <property type="entry name" value="GTPBP1_like"/>
    <property type="match status" value="1"/>
</dbReference>
<dbReference type="SUPFAM" id="SSF50447">
    <property type="entry name" value="Translation proteins"/>
    <property type="match status" value="1"/>
</dbReference>
<sequence>MCESKQRSSRKNLAMGDMEMENGATSLFEPSIDDDDNMSDVSDVDDFAKNVMVSPTEHQFTTLHNRLRERLLHGETIYEIGVGESEEPGLNEKDMEASIATLEAIATSLNAQCVLLRERTEVEGKVKEFLVRKEADQEDFMEVRVAVVGNVDAGKSTLLGVLTHGELDNGRGFARQKLFRHKHEMESGRTSSVGNDILGFDTIGNVINKPVHGNLDWTKICQQSSKVITFIDLAGHEKYLKTTVFGMTGHLPDFCMLMVGANAGVIGMTKEHLGLALALNVPVFVVITKIDMCPPNVLTETLKMIQRVLKSPGCRKMPVLVQNTDDVVCCANNFRSERMCPIFQVSNVSGENLNLLKMFMNLLQITVCPDLSEPAEFQIDSTFSVPGVGTVVSGTALKGTIRLNDTLMLGPDQLGNFIPVPIKSIHRKRLPVKEVKGGQTASFALKKIKKQQIRKGMVLVSPSLNPKACWEFEGDILVLHHPTTISPRYQAMVHVGSIRQTATILSMSQDHLRTGDKATCHFRFIKYPEYMKDNMRMVFREGRTKAVGAVSKIYPHVPIEQSSRHQRVKKSNQDNALHATGHHNEPQKASKRGRRRRGPAMNRGDLQAGIEQLETNTFEVVGN</sequence>
<evidence type="ECO:0000256" key="3">
    <source>
        <dbReference type="ARBA" id="ARBA00015364"/>
    </source>
</evidence>
<keyword evidence="4" id="KW-0963">Cytoplasm</keyword>
<dbReference type="SUPFAM" id="SSF52540">
    <property type="entry name" value="P-loop containing nucleoside triphosphate hydrolases"/>
    <property type="match status" value="1"/>
</dbReference>
<dbReference type="GO" id="GO:0005525">
    <property type="term" value="F:GTP binding"/>
    <property type="evidence" value="ECO:0007669"/>
    <property type="project" value="UniProtKB-KW"/>
</dbReference>
<dbReference type="PROSITE" id="PS51722">
    <property type="entry name" value="G_TR_2"/>
    <property type="match status" value="1"/>
</dbReference>
<dbReference type="FunFam" id="3.40.50.300:FF:000091">
    <property type="entry name" value="Probable GTP-binding protein 1"/>
    <property type="match status" value="1"/>
</dbReference>
<comment type="subcellular location">
    <subcellularLocation>
        <location evidence="1">Cytoplasm</location>
    </subcellularLocation>
</comment>
<evidence type="ECO:0000259" key="9">
    <source>
        <dbReference type="PROSITE" id="PS51722"/>
    </source>
</evidence>
<reference evidence="10" key="1">
    <citation type="submission" date="2020-06" db="EMBL/GenBank/DDBJ databases">
        <title>Draft genome of Bugula neritina, a colonial animal packing powerful symbionts and potential medicines.</title>
        <authorList>
            <person name="Rayko M."/>
        </authorList>
    </citation>
    <scope>NUCLEOTIDE SEQUENCE [LARGE SCALE GENOMIC DNA]</scope>
    <source>
        <strain evidence="10">Kwan_BN1</strain>
    </source>
</reference>
<proteinExistence type="inferred from homology"/>
<dbReference type="InterPro" id="IPR009000">
    <property type="entry name" value="Transl_B-barrel_sf"/>
</dbReference>
<dbReference type="InterPro" id="IPR035531">
    <property type="entry name" value="GTPBP1-like"/>
</dbReference>
<protein>
    <recommendedName>
        <fullName evidence="3">GTP-binding protein 1</fullName>
    </recommendedName>
</protein>
<dbReference type="GO" id="GO:0003924">
    <property type="term" value="F:GTPase activity"/>
    <property type="evidence" value="ECO:0007669"/>
    <property type="project" value="InterPro"/>
</dbReference>
<feature type="region of interest" description="Disordered" evidence="8">
    <location>
        <begin position="559"/>
        <end position="611"/>
    </location>
</feature>
<dbReference type="InterPro" id="IPR050055">
    <property type="entry name" value="EF-Tu_GTPase"/>
</dbReference>
<dbReference type="Pfam" id="PF00009">
    <property type="entry name" value="GTP_EFTU"/>
    <property type="match status" value="1"/>
</dbReference>
<dbReference type="OrthoDB" id="248233at2759"/>
<dbReference type="CDD" id="cd03694">
    <property type="entry name" value="GTPBP_II"/>
    <property type="match status" value="1"/>
</dbReference>
<dbReference type="InterPro" id="IPR000795">
    <property type="entry name" value="T_Tr_GTP-bd_dom"/>
</dbReference>
<gene>
    <name evidence="10" type="ORF">EB796_021572</name>
</gene>
<organism evidence="10 11">
    <name type="scientific">Bugula neritina</name>
    <name type="common">Brown bryozoan</name>
    <name type="synonym">Sertularia neritina</name>
    <dbReference type="NCBI Taxonomy" id="10212"/>
    <lineage>
        <taxon>Eukaryota</taxon>
        <taxon>Metazoa</taxon>
        <taxon>Spiralia</taxon>
        <taxon>Lophotrochozoa</taxon>
        <taxon>Bryozoa</taxon>
        <taxon>Gymnolaemata</taxon>
        <taxon>Cheilostomatida</taxon>
        <taxon>Flustrina</taxon>
        <taxon>Buguloidea</taxon>
        <taxon>Bugulidae</taxon>
        <taxon>Bugula</taxon>
    </lineage>
</organism>
<evidence type="ECO:0000256" key="6">
    <source>
        <dbReference type="ARBA" id="ARBA00023134"/>
    </source>
</evidence>
<dbReference type="EMBL" id="VXIV02003192">
    <property type="protein sequence ID" value="KAF6020130.1"/>
    <property type="molecule type" value="Genomic_DNA"/>
</dbReference>
<evidence type="ECO:0000313" key="10">
    <source>
        <dbReference type="EMBL" id="KAF6020130.1"/>
    </source>
</evidence>
<dbReference type="Gene3D" id="2.40.30.10">
    <property type="entry name" value="Translation factors"/>
    <property type="match status" value="2"/>
</dbReference>
<evidence type="ECO:0000256" key="2">
    <source>
        <dbReference type="ARBA" id="ARBA00007249"/>
    </source>
</evidence>
<dbReference type="PANTHER" id="PTHR43721:SF9">
    <property type="entry name" value="GTP-BINDING PROTEIN 1"/>
    <property type="match status" value="1"/>
</dbReference>
<comment type="caution">
    <text evidence="10">The sequence shown here is derived from an EMBL/GenBank/DDBJ whole genome shotgun (WGS) entry which is preliminary data.</text>
</comment>
<dbReference type="Proteomes" id="UP000593567">
    <property type="component" value="Unassembled WGS sequence"/>
</dbReference>
<dbReference type="Gene3D" id="3.40.50.300">
    <property type="entry name" value="P-loop containing nucleotide triphosphate hydrolases"/>
    <property type="match status" value="1"/>
</dbReference>
<dbReference type="InterPro" id="IPR009001">
    <property type="entry name" value="Transl_elong_EF1A/Init_IF2_C"/>
</dbReference>
<evidence type="ECO:0000256" key="4">
    <source>
        <dbReference type="ARBA" id="ARBA00022490"/>
    </source>
</evidence>
<feature type="compositionally biased region" description="Basic residues" evidence="8">
    <location>
        <begin position="589"/>
        <end position="598"/>
    </location>
</feature>
<dbReference type="GO" id="GO:0005737">
    <property type="term" value="C:cytoplasm"/>
    <property type="evidence" value="ECO:0007669"/>
    <property type="project" value="UniProtKB-SubCell"/>
</dbReference>
<name>A0A7J7J1T2_BUGNE</name>
<dbReference type="AlphaFoldDB" id="A0A7J7J1T2"/>
<accession>A0A7J7J1T2</accession>
<comment type="similarity">
    <text evidence="2">Belongs to the TRAFAC class translation factor GTPase superfamily. Classic translation factor GTPase family. EF-Tu/EF-1A subfamily.</text>
</comment>
<evidence type="ECO:0000256" key="1">
    <source>
        <dbReference type="ARBA" id="ARBA00004496"/>
    </source>
</evidence>
<dbReference type="GO" id="GO:0003746">
    <property type="term" value="F:translation elongation factor activity"/>
    <property type="evidence" value="ECO:0007669"/>
    <property type="project" value="TreeGrafter"/>
</dbReference>
<dbReference type="CDD" id="cd03708">
    <property type="entry name" value="GTPBP_III"/>
    <property type="match status" value="1"/>
</dbReference>
<keyword evidence="11" id="KW-1185">Reference proteome</keyword>
<feature type="domain" description="Tr-type G" evidence="9">
    <location>
        <begin position="140"/>
        <end position="367"/>
    </location>
</feature>
<keyword evidence="5" id="KW-0547">Nucleotide-binding</keyword>
<dbReference type="InterPro" id="IPR027417">
    <property type="entry name" value="P-loop_NTPase"/>
</dbReference>
<keyword evidence="6" id="KW-0342">GTP-binding</keyword>
<dbReference type="InterPro" id="IPR004161">
    <property type="entry name" value="EFTu-like_2"/>
</dbReference>
<evidence type="ECO:0000313" key="11">
    <source>
        <dbReference type="Proteomes" id="UP000593567"/>
    </source>
</evidence>
<evidence type="ECO:0000256" key="7">
    <source>
        <dbReference type="ARBA" id="ARBA00025630"/>
    </source>
</evidence>